<feature type="compositionally biased region" description="Basic and acidic residues" evidence="5">
    <location>
        <begin position="474"/>
        <end position="483"/>
    </location>
</feature>
<keyword evidence="2 4" id="KW-0813">Transport</keyword>
<dbReference type="InterPro" id="IPR038425">
    <property type="entry name" value="GAT_sf"/>
</dbReference>
<comment type="similarity">
    <text evidence="1 4">Belongs to the TOM1 family.</text>
</comment>
<proteinExistence type="inferred from homology"/>
<dbReference type="Pfam" id="PF03127">
    <property type="entry name" value="GAT"/>
    <property type="match status" value="1"/>
</dbReference>
<dbReference type="SUPFAM" id="SSF48464">
    <property type="entry name" value="ENTH/VHS domain"/>
    <property type="match status" value="1"/>
</dbReference>
<dbReference type="InterPro" id="IPR027429">
    <property type="entry name" value="TOM1L2_VHS_dom"/>
</dbReference>
<dbReference type="Proteomes" id="UP000504623">
    <property type="component" value="Unplaced"/>
</dbReference>
<dbReference type="PROSITE" id="PS50179">
    <property type="entry name" value="VHS"/>
    <property type="match status" value="1"/>
</dbReference>
<evidence type="ECO:0000256" key="3">
    <source>
        <dbReference type="ARBA" id="ARBA00022927"/>
    </source>
</evidence>
<evidence type="ECO:0000259" key="6">
    <source>
        <dbReference type="PROSITE" id="PS50179"/>
    </source>
</evidence>
<dbReference type="PIRSF" id="PIRSF036948">
    <property type="entry name" value="TOM1"/>
    <property type="match status" value="1"/>
</dbReference>
<keyword evidence="8" id="KW-1185">Reference proteome</keyword>
<keyword evidence="3 4" id="KW-0653">Protein transport</keyword>
<dbReference type="PANTHER" id="PTHR13856:SF31">
    <property type="entry name" value="TOM1-LIKE PROTEIN 2"/>
    <property type="match status" value="1"/>
</dbReference>
<dbReference type="GO" id="GO:0016020">
    <property type="term" value="C:membrane"/>
    <property type="evidence" value="ECO:0007669"/>
    <property type="project" value="TreeGrafter"/>
</dbReference>
<feature type="domain" description="VHS" evidence="6">
    <location>
        <begin position="20"/>
        <end position="152"/>
    </location>
</feature>
<dbReference type="CDD" id="cd16996">
    <property type="entry name" value="VHS_Tom1L2"/>
    <property type="match status" value="1"/>
</dbReference>
<dbReference type="CTD" id="146691"/>
<dbReference type="FunFam" id="1.20.58.160:FF:000001">
    <property type="entry name" value="TOM1-like protein 2 isoform X1"/>
    <property type="match status" value="1"/>
</dbReference>
<gene>
    <name evidence="9" type="primary">TOM1L2</name>
</gene>
<dbReference type="GO" id="GO:0015031">
    <property type="term" value="P:protein transport"/>
    <property type="evidence" value="ECO:0007669"/>
    <property type="project" value="UniProtKB-UniRule"/>
</dbReference>
<dbReference type="GO" id="GO:0005768">
    <property type="term" value="C:endosome"/>
    <property type="evidence" value="ECO:0007669"/>
    <property type="project" value="TreeGrafter"/>
</dbReference>
<protein>
    <submittedName>
        <fullName evidence="9">TOM1-like protein 2 isoform X2</fullName>
    </submittedName>
</protein>
<dbReference type="SUPFAM" id="SSF89009">
    <property type="entry name" value="GAT-like domain"/>
    <property type="match status" value="1"/>
</dbReference>
<dbReference type="Gene3D" id="1.20.58.160">
    <property type="match status" value="1"/>
</dbReference>
<dbReference type="InterPro" id="IPR004152">
    <property type="entry name" value="GAT_dom"/>
</dbReference>
<organism evidence="8 9">
    <name type="scientific">Chrysochloris asiatica</name>
    <name type="common">Cape golden mole</name>
    <dbReference type="NCBI Taxonomy" id="185453"/>
    <lineage>
        <taxon>Eukaryota</taxon>
        <taxon>Metazoa</taxon>
        <taxon>Chordata</taxon>
        <taxon>Craniata</taxon>
        <taxon>Vertebrata</taxon>
        <taxon>Euteleostomi</taxon>
        <taxon>Mammalia</taxon>
        <taxon>Eutheria</taxon>
        <taxon>Afrotheria</taxon>
        <taxon>Chrysochloridae</taxon>
        <taxon>Chrysochlorinae</taxon>
        <taxon>Chrysochloris</taxon>
    </lineage>
</organism>
<feature type="compositionally biased region" description="Polar residues" evidence="5">
    <location>
        <begin position="342"/>
        <end position="351"/>
    </location>
</feature>
<dbReference type="SMART" id="SM00288">
    <property type="entry name" value="VHS"/>
    <property type="match status" value="1"/>
</dbReference>
<dbReference type="FunFam" id="1.25.40.90:FF:000003">
    <property type="entry name" value="TOM1-like protein 2 isoform X1"/>
    <property type="match status" value="1"/>
</dbReference>
<evidence type="ECO:0000256" key="2">
    <source>
        <dbReference type="ARBA" id="ARBA00022448"/>
    </source>
</evidence>
<reference evidence="9" key="1">
    <citation type="submission" date="2025-08" db="UniProtKB">
        <authorList>
            <consortium name="RefSeq"/>
        </authorList>
    </citation>
    <scope>IDENTIFICATION</scope>
    <source>
        <tissue evidence="9">Spleen</tissue>
    </source>
</reference>
<dbReference type="OrthoDB" id="2018246at2759"/>
<dbReference type="GO" id="GO:0030276">
    <property type="term" value="F:clathrin binding"/>
    <property type="evidence" value="ECO:0007669"/>
    <property type="project" value="TreeGrafter"/>
</dbReference>
<dbReference type="InterPro" id="IPR014645">
    <property type="entry name" value="TOM1"/>
</dbReference>
<dbReference type="PANTHER" id="PTHR13856">
    <property type="entry name" value="VHS DOMAIN CONTAINING PROTEIN FAMILY"/>
    <property type="match status" value="1"/>
</dbReference>
<dbReference type="GO" id="GO:0043130">
    <property type="term" value="F:ubiquitin binding"/>
    <property type="evidence" value="ECO:0007669"/>
    <property type="project" value="InterPro"/>
</dbReference>
<feature type="region of interest" description="Disordered" evidence="5">
    <location>
        <begin position="342"/>
        <end position="373"/>
    </location>
</feature>
<dbReference type="Gene3D" id="1.25.40.90">
    <property type="match status" value="1"/>
</dbReference>
<evidence type="ECO:0000259" key="7">
    <source>
        <dbReference type="PROSITE" id="PS50909"/>
    </source>
</evidence>
<dbReference type="InterPro" id="IPR002014">
    <property type="entry name" value="VHS_dom"/>
</dbReference>
<evidence type="ECO:0000256" key="4">
    <source>
        <dbReference type="PIRNR" id="PIRNR036948"/>
    </source>
</evidence>
<dbReference type="GeneID" id="102823060"/>
<evidence type="ECO:0000256" key="1">
    <source>
        <dbReference type="ARBA" id="ARBA00007708"/>
    </source>
</evidence>
<evidence type="ECO:0000313" key="8">
    <source>
        <dbReference type="Proteomes" id="UP000504623"/>
    </source>
</evidence>
<sequence length="483" mass="53383">MEFLLGNPFSTPVGQCLEKATDGSLQSEDWTLNMEICDIINETEEGPKDAIRALKKRLNGNRNYREVMLALTVLETCVKNCGHRFHILVANRDFIDSVLVRIISPKNNPPTIVQDKVLALIQAWADAFRSSPDLTGVVHIYEELKRKGVEFPMADLDALSPIHTPQRIARLRSELDVVRGNTKVMSEMLTEMVPGQEDSSDLELLQELNRTCRAMQQRIVELISRVSNEEVTEELLHVNDDLNNVFLRYERFERYRSGLSVQKATNGVLNEVTEDNLIDLGPGSPAVVSPMVGNTAPPASLSSQLAGLDLGTESVSGTLSSLQQCSTHDGFDMFTQTRGNSMAEQHKTVTYQDPEADRGLTSAPDSRKQSSEGTFLSLAQQRGKGGDSDLEPIDSWLIAQGMIPVGQPSVMDDIEVWLRTDLKGDDPEEGVTSEEFDKFLEERAKAAEMVPNLSSLPAEAQPPALASSSRKKPERSEDALFAL</sequence>
<feature type="domain" description="GAT" evidence="7">
    <location>
        <begin position="166"/>
        <end position="254"/>
    </location>
</feature>
<name>A0A9B0UAZ4_CHRAS</name>
<accession>A0A9B0UAZ4</accession>
<dbReference type="GO" id="GO:0035091">
    <property type="term" value="F:phosphatidylinositol binding"/>
    <property type="evidence" value="ECO:0007669"/>
    <property type="project" value="InterPro"/>
</dbReference>
<dbReference type="RefSeq" id="XP_006875599.1">
    <property type="nucleotide sequence ID" value="XM_006875537.1"/>
</dbReference>
<evidence type="ECO:0000313" key="9">
    <source>
        <dbReference type="RefSeq" id="XP_006875599.1"/>
    </source>
</evidence>
<feature type="region of interest" description="Disordered" evidence="5">
    <location>
        <begin position="450"/>
        <end position="483"/>
    </location>
</feature>
<dbReference type="CDD" id="cd14238">
    <property type="entry name" value="GAT_TM1L2"/>
    <property type="match status" value="1"/>
</dbReference>
<dbReference type="AlphaFoldDB" id="A0A9B0UAZ4"/>
<dbReference type="PROSITE" id="PS50909">
    <property type="entry name" value="GAT"/>
    <property type="match status" value="1"/>
</dbReference>
<evidence type="ECO:0000256" key="5">
    <source>
        <dbReference type="SAM" id="MobiDB-lite"/>
    </source>
</evidence>
<dbReference type="InterPro" id="IPR008942">
    <property type="entry name" value="ENTH_VHS"/>
</dbReference>
<dbReference type="Pfam" id="PF00790">
    <property type="entry name" value="VHS"/>
    <property type="match status" value="1"/>
</dbReference>
<dbReference type="GO" id="GO:0007165">
    <property type="term" value="P:signal transduction"/>
    <property type="evidence" value="ECO:0007669"/>
    <property type="project" value="TreeGrafter"/>
</dbReference>